<protein>
    <submittedName>
        <fullName evidence="1">Uncharacterized protein</fullName>
    </submittedName>
</protein>
<name>A0A2N5D705_9CAUL</name>
<proteinExistence type="predicted"/>
<evidence type="ECO:0000313" key="2">
    <source>
        <dbReference type="Proteomes" id="UP000234479"/>
    </source>
</evidence>
<reference evidence="1 2" key="1">
    <citation type="submission" date="2017-12" db="EMBL/GenBank/DDBJ databases">
        <title>The genome sequence of Caulobacter sp. 410.</title>
        <authorList>
            <person name="Gao J."/>
            <person name="Mao X."/>
            <person name="Sun J."/>
        </authorList>
    </citation>
    <scope>NUCLEOTIDE SEQUENCE [LARGE SCALE GENOMIC DNA]</scope>
    <source>
        <strain evidence="1 2">410</strain>
    </source>
</reference>
<dbReference type="RefSeq" id="WP_101719690.1">
    <property type="nucleotide sequence ID" value="NZ_PJRS01000041.1"/>
</dbReference>
<comment type="caution">
    <text evidence="1">The sequence shown here is derived from an EMBL/GenBank/DDBJ whole genome shotgun (WGS) entry which is preliminary data.</text>
</comment>
<accession>A0A2N5D705</accession>
<dbReference type="Proteomes" id="UP000234479">
    <property type="component" value="Unassembled WGS sequence"/>
</dbReference>
<gene>
    <name evidence="1" type="ORF">SGCZBJ_19965</name>
</gene>
<evidence type="ECO:0000313" key="1">
    <source>
        <dbReference type="EMBL" id="PLR21853.1"/>
    </source>
</evidence>
<dbReference type="AlphaFoldDB" id="A0A2N5D705"/>
<organism evidence="1 2">
    <name type="scientific">Caulobacter zeae</name>
    <dbReference type="NCBI Taxonomy" id="2055137"/>
    <lineage>
        <taxon>Bacteria</taxon>
        <taxon>Pseudomonadati</taxon>
        <taxon>Pseudomonadota</taxon>
        <taxon>Alphaproteobacteria</taxon>
        <taxon>Caulobacterales</taxon>
        <taxon>Caulobacteraceae</taxon>
        <taxon>Caulobacter</taxon>
    </lineage>
</organism>
<keyword evidence="2" id="KW-1185">Reference proteome</keyword>
<dbReference type="OrthoDB" id="7191349at2"/>
<dbReference type="EMBL" id="PJRS01000041">
    <property type="protein sequence ID" value="PLR21853.1"/>
    <property type="molecule type" value="Genomic_DNA"/>
</dbReference>
<sequence>MNVRQVAEHIQSYADGGTGFAVQASGSTYRMMHWEAMVQDGGQGSADIVLANLFGTIVAGQLTQLNQGEAVFVVEQQADGARLGVGVVQPD</sequence>